<dbReference type="InterPro" id="IPR027417">
    <property type="entry name" value="P-loop_NTPase"/>
</dbReference>
<accession>A0A7S2RCW8</accession>
<dbReference type="Gene3D" id="1.25.40.10">
    <property type="entry name" value="Tetratricopeptide repeat domain"/>
    <property type="match status" value="1"/>
</dbReference>
<dbReference type="SUPFAM" id="SSF52540">
    <property type="entry name" value="P-loop containing nucleoside triphosphate hydrolases"/>
    <property type="match status" value="1"/>
</dbReference>
<feature type="repeat" description="TPR" evidence="1">
    <location>
        <begin position="686"/>
        <end position="719"/>
    </location>
</feature>
<dbReference type="SMART" id="SM00028">
    <property type="entry name" value="TPR"/>
    <property type="match status" value="6"/>
</dbReference>
<dbReference type="InterPro" id="IPR019734">
    <property type="entry name" value="TPR_rpt"/>
</dbReference>
<dbReference type="EMBL" id="HBHK01003441">
    <property type="protein sequence ID" value="CAD9667412.1"/>
    <property type="molecule type" value="Transcribed_RNA"/>
</dbReference>
<evidence type="ECO:0000256" key="1">
    <source>
        <dbReference type="PROSITE-ProRule" id="PRU00339"/>
    </source>
</evidence>
<dbReference type="AlphaFoldDB" id="A0A7S2RCW8"/>
<feature type="region of interest" description="Disordered" evidence="2">
    <location>
        <begin position="512"/>
        <end position="541"/>
    </location>
</feature>
<keyword evidence="1" id="KW-0802">TPR repeat</keyword>
<proteinExistence type="predicted"/>
<dbReference type="InterPro" id="IPR011990">
    <property type="entry name" value="TPR-like_helical_dom_sf"/>
</dbReference>
<evidence type="ECO:0000313" key="3">
    <source>
        <dbReference type="EMBL" id="CAD9667412.1"/>
    </source>
</evidence>
<dbReference type="Gene3D" id="3.40.50.300">
    <property type="entry name" value="P-loop containing nucleotide triphosphate hydrolases"/>
    <property type="match status" value="1"/>
</dbReference>
<name>A0A7S2RCW8_9STRA</name>
<organism evidence="3">
    <name type="scientific">Mucochytrium quahogii</name>
    <dbReference type="NCBI Taxonomy" id="96639"/>
    <lineage>
        <taxon>Eukaryota</taxon>
        <taxon>Sar</taxon>
        <taxon>Stramenopiles</taxon>
        <taxon>Bigyra</taxon>
        <taxon>Labyrinthulomycetes</taxon>
        <taxon>Thraustochytrida</taxon>
        <taxon>Thraustochytriidae</taxon>
        <taxon>Mucochytrium</taxon>
    </lineage>
</organism>
<dbReference type="SUPFAM" id="SSF48452">
    <property type="entry name" value="TPR-like"/>
    <property type="match status" value="1"/>
</dbReference>
<protein>
    <submittedName>
        <fullName evidence="3">Uncharacterized protein</fullName>
    </submittedName>
</protein>
<gene>
    <name evidence="3" type="ORF">QSP1433_LOCUS2077</name>
</gene>
<dbReference type="PROSITE" id="PS50005">
    <property type="entry name" value="TPR"/>
    <property type="match status" value="1"/>
</dbReference>
<sequence length="897" mass="101888">MQVEKNEVLMFNHVFCPITSRKKKTGSSFSSTSTSSTCTFVSSSDENRSIGKSKSARCLCTSGSSIADGTIGREDFLETVERKFKRNKRQIRIYGPDGSGKGEVAFEYSTRNRADYPGGVIKLNGNCMLWDVHRFLVDKVGLESYIHVMEEEPLRERFWKYLYDSPSRWLLVIYDCSDDTMPWVPPVELCRRGHVLLTSEFKYMDDTSLRLELPLLSSKSTLDIILRSSGLDRYGSMKTLFLWSDSTRLCRNILGLRLVGMFKKWFDITFEELLERYDTISALAPKQSLKAVLSKFGLDGYHGMFREAGILDVGDFCRGKPWMALEGKVSGKDVWALEQVQEKLFRQHNRYSIKVLCRIWSELVSEGRSHPDSFSQRAWDFLCACSFFNSNHIPLRLMESEISAFDQEDVEEQYEDLVHFSDDETVSIHAVLLDGVRSIVVKQAEKSRALAMRILTSLHAFCVDHLVFPGKSFVSKPDMTFMFKGTAVALLPHVFFGIETCSKILRTSSDRPLYKKPTSKQTDTRHEDQQGQHQVNKISDFPSFRKGNSVLSVAAVAVMNGWTMLDKRRRSLTFSSPKPFLKQIKHQITSKILPARPRTVPLTFCDMSVIRGLLLLIVPLGSFRVSQAEELFRGAYEEYVRNHEMQNAWSAKYLVGHCLLLQHKTQDAVNIWREVSATVSTPEEKAFVLGSIGRAFTEDGKCDLAIASFEQSLKLNDNGLVAARTYSFLAVCLEKQNALKESVDVVEKELEIYDRVCPISFLNAEALKFCTTLCLKNNQIDRAIVCAEDAIIIYSSPEIQSAISSCDEYAIKGKLYENKNDLTNALGTYQKSLESTDHLFGTILDSMDNVNVLERIATCYEKLGQPELADAHYVDAQAMRERLALWTKLYARLTRSN</sequence>
<reference evidence="3" key="1">
    <citation type="submission" date="2021-01" db="EMBL/GenBank/DDBJ databases">
        <authorList>
            <person name="Corre E."/>
            <person name="Pelletier E."/>
            <person name="Niang G."/>
            <person name="Scheremetjew M."/>
            <person name="Finn R."/>
            <person name="Kale V."/>
            <person name="Holt S."/>
            <person name="Cochrane G."/>
            <person name="Meng A."/>
            <person name="Brown T."/>
            <person name="Cohen L."/>
        </authorList>
    </citation>
    <scope>NUCLEOTIDE SEQUENCE</scope>
    <source>
        <strain evidence="3">NY070348D</strain>
    </source>
</reference>
<evidence type="ECO:0000256" key="2">
    <source>
        <dbReference type="SAM" id="MobiDB-lite"/>
    </source>
</evidence>